<name>A0ABW9ZVQ5_9BACT</name>
<sequence>MANEKNNSDGLTLTRVLNASRETVYRAFTDPAQFVQWWPPKDFENKVFSFDLKQGGYCHFGMFMKDFSMYARFDFIEIVPPEKIIFTSVFTNEHAEPVRNPMDAGWPMEMLHVLLLSEEKGKTTLTLNVSAHNATEAEKAVFAEGFDSMRGGYGSSFDELEKLIS</sequence>
<dbReference type="SUPFAM" id="SSF55961">
    <property type="entry name" value="Bet v1-like"/>
    <property type="match status" value="1"/>
</dbReference>
<dbReference type="InterPro" id="IPR013538">
    <property type="entry name" value="ASHA1/2-like_C"/>
</dbReference>
<keyword evidence="4" id="KW-1185">Reference proteome</keyword>
<reference evidence="3 4" key="1">
    <citation type="submission" date="2020-01" db="EMBL/GenBank/DDBJ databases">
        <title>Genome analysis.</title>
        <authorList>
            <person name="Wu S."/>
            <person name="Wang G."/>
        </authorList>
    </citation>
    <scope>NUCLEOTIDE SEQUENCE [LARGE SCALE GENOMIC DNA]</scope>
    <source>
        <strain evidence="3 4">SYL130</strain>
    </source>
</reference>
<comment type="similarity">
    <text evidence="1">Belongs to the AHA1 family.</text>
</comment>
<accession>A0ABW9ZVQ5</accession>
<evidence type="ECO:0000256" key="1">
    <source>
        <dbReference type="ARBA" id="ARBA00006817"/>
    </source>
</evidence>
<dbReference type="Proteomes" id="UP000753802">
    <property type="component" value="Unassembled WGS sequence"/>
</dbReference>
<evidence type="ECO:0000259" key="2">
    <source>
        <dbReference type="Pfam" id="PF08327"/>
    </source>
</evidence>
<dbReference type="Gene3D" id="3.30.530.20">
    <property type="match status" value="1"/>
</dbReference>
<dbReference type="InterPro" id="IPR023393">
    <property type="entry name" value="START-like_dom_sf"/>
</dbReference>
<protein>
    <submittedName>
        <fullName evidence="3">SRPBCC domain-containing protein</fullName>
    </submittedName>
</protein>
<proteinExistence type="inferred from homology"/>
<comment type="caution">
    <text evidence="3">The sequence shown here is derived from an EMBL/GenBank/DDBJ whole genome shotgun (WGS) entry which is preliminary data.</text>
</comment>
<gene>
    <name evidence="3" type="ORF">GWC95_14905</name>
</gene>
<feature type="domain" description="Activator of Hsp90 ATPase homologue 1/2-like C-terminal" evidence="2">
    <location>
        <begin position="18"/>
        <end position="163"/>
    </location>
</feature>
<dbReference type="RefSeq" id="WP_161819510.1">
    <property type="nucleotide sequence ID" value="NZ_JAACJS010000015.1"/>
</dbReference>
<dbReference type="Pfam" id="PF08327">
    <property type="entry name" value="AHSA1"/>
    <property type="match status" value="1"/>
</dbReference>
<dbReference type="EMBL" id="JAACJS010000015">
    <property type="protein sequence ID" value="NCI51220.1"/>
    <property type="molecule type" value="Genomic_DNA"/>
</dbReference>
<evidence type="ECO:0000313" key="4">
    <source>
        <dbReference type="Proteomes" id="UP000753802"/>
    </source>
</evidence>
<evidence type="ECO:0000313" key="3">
    <source>
        <dbReference type="EMBL" id="NCI51220.1"/>
    </source>
</evidence>
<organism evidence="3 4">
    <name type="scientific">Sediminibacterium roseum</name>
    <dbReference type="NCBI Taxonomy" id="1978412"/>
    <lineage>
        <taxon>Bacteria</taxon>
        <taxon>Pseudomonadati</taxon>
        <taxon>Bacteroidota</taxon>
        <taxon>Chitinophagia</taxon>
        <taxon>Chitinophagales</taxon>
        <taxon>Chitinophagaceae</taxon>
        <taxon>Sediminibacterium</taxon>
    </lineage>
</organism>